<organism evidence="9 10">
    <name type="scientific">Penaeus vannamei</name>
    <name type="common">Whiteleg shrimp</name>
    <name type="synonym">Litopenaeus vannamei</name>
    <dbReference type="NCBI Taxonomy" id="6689"/>
    <lineage>
        <taxon>Eukaryota</taxon>
        <taxon>Metazoa</taxon>
        <taxon>Ecdysozoa</taxon>
        <taxon>Arthropoda</taxon>
        <taxon>Crustacea</taxon>
        <taxon>Multicrustacea</taxon>
        <taxon>Malacostraca</taxon>
        <taxon>Eumalacostraca</taxon>
        <taxon>Eucarida</taxon>
        <taxon>Decapoda</taxon>
        <taxon>Dendrobranchiata</taxon>
        <taxon>Penaeoidea</taxon>
        <taxon>Penaeidae</taxon>
        <taxon>Penaeus</taxon>
    </lineage>
</organism>
<keyword evidence="4 8" id="KW-1133">Transmembrane helix</keyword>
<gene>
    <name evidence="9" type="ORF">C7M84_023941</name>
</gene>
<evidence type="ECO:0000256" key="8">
    <source>
        <dbReference type="SAM" id="Phobius"/>
    </source>
</evidence>
<comment type="similarity">
    <text evidence="2">Belongs to the G-protein coupled receptor 2 family. Mth subfamily.</text>
</comment>
<evidence type="ECO:0000256" key="6">
    <source>
        <dbReference type="ARBA" id="ARBA00023136"/>
    </source>
</evidence>
<evidence type="ECO:0000256" key="3">
    <source>
        <dbReference type="ARBA" id="ARBA00022692"/>
    </source>
</evidence>
<dbReference type="AlphaFoldDB" id="A0A3R7MIV6"/>
<dbReference type="SUPFAM" id="SSF63877">
    <property type="entry name" value="Methuselah ectodomain"/>
    <property type="match status" value="1"/>
</dbReference>
<dbReference type="GO" id="GO:0016020">
    <property type="term" value="C:membrane"/>
    <property type="evidence" value="ECO:0007669"/>
    <property type="project" value="UniProtKB-SubCell"/>
</dbReference>
<evidence type="ECO:0000256" key="4">
    <source>
        <dbReference type="ARBA" id="ARBA00022989"/>
    </source>
</evidence>
<dbReference type="PANTHER" id="PTHR46953:SF1">
    <property type="entry name" value="G-PROTEIN COUPLED RECEPTOR MTH-LIKE 1-RELATED"/>
    <property type="match status" value="1"/>
</dbReference>
<evidence type="ECO:0000313" key="10">
    <source>
        <dbReference type="Proteomes" id="UP000283509"/>
    </source>
</evidence>
<evidence type="ECO:0000313" key="9">
    <source>
        <dbReference type="EMBL" id="ROT82885.1"/>
    </source>
</evidence>
<evidence type="ECO:0000256" key="7">
    <source>
        <dbReference type="SAM" id="MobiDB-lite"/>
    </source>
</evidence>
<dbReference type="EMBL" id="QCYY01000763">
    <property type="protein sequence ID" value="ROT82885.1"/>
    <property type="molecule type" value="Genomic_DNA"/>
</dbReference>
<keyword evidence="10" id="KW-1185">Reference proteome</keyword>
<sequence>MNLISVRANTRARAHRNTQNPSAESDAVPGARLVANVKQQFWSCRRRGLCERCCSRKAKDSCPLLPASPSERMFLLRLGLLLPALTLGTTHASGASGRRCCEEGKGCAGGGIVDVFEPPVSPSLDVSWSFHPLQCPEGYRKHQVDIEEDSLVPRQASLELRWMDVFWRRTTEFCVAVNFTGKYIAFLCRPDVQKVCKTKHCVQMCCAEGNFLRDRECVRSESPPGTQADDVHFVVSTPKCDSSSQFLTARDFIDGENEFNVSGDGALSFPSDDDSYEIGRYCLARNENGTTDRAIYCARQLSELLQQKNQAVKICLIVSCVFLALTILNHGLTKKLRDVQGLCFLFHMMSLLVADAALICSTWFSKHISLTHCIINGFILQYSFLATFAWINVMCFDIWRVVKATVSLVPLSDILASDAKKFRIYCALAFGLPLAIVAVTVVLQVLPTNLLPENSFFRPNLGTGSVCTCCSKKAPVTAFNRNHLEAFWQRFSLFCVSVLCWVTEFLSFLIQAPEIWIVTDIINSLQGVIVFFIFITSKKKRRIVFQSWESTVSSVVSRASKTFSRSDSAGSAS</sequence>
<dbReference type="Pfam" id="PF00002">
    <property type="entry name" value="7tm_2"/>
    <property type="match status" value="1"/>
</dbReference>
<evidence type="ECO:0000256" key="5">
    <source>
        <dbReference type="ARBA" id="ARBA00023040"/>
    </source>
</evidence>
<dbReference type="GO" id="GO:0004930">
    <property type="term" value="F:G protein-coupled receptor activity"/>
    <property type="evidence" value="ECO:0007669"/>
    <property type="project" value="UniProtKB-KW"/>
</dbReference>
<keyword evidence="5" id="KW-0297">G-protein coupled receptor</keyword>
<reference evidence="9 10" key="1">
    <citation type="submission" date="2018-04" db="EMBL/GenBank/DDBJ databases">
        <authorList>
            <person name="Zhang X."/>
            <person name="Yuan J."/>
            <person name="Li F."/>
            <person name="Xiang J."/>
        </authorList>
    </citation>
    <scope>NUCLEOTIDE SEQUENCE [LARGE SCALE GENOMIC DNA]</scope>
    <source>
        <tissue evidence="9">Muscle</tissue>
    </source>
</reference>
<dbReference type="OrthoDB" id="6134459at2759"/>
<dbReference type="InterPro" id="IPR052808">
    <property type="entry name" value="GPCR_Mth-like"/>
</dbReference>
<keyword evidence="6 8" id="KW-0472">Membrane</keyword>
<dbReference type="Proteomes" id="UP000283509">
    <property type="component" value="Unassembled WGS sequence"/>
</dbReference>
<keyword evidence="9" id="KW-0675">Receptor</keyword>
<comment type="subcellular location">
    <subcellularLocation>
        <location evidence="1">Membrane</location>
        <topology evidence="1">Multi-pass membrane protein</topology>
    </subcellularLocation>
</comment>
<dbReference type="InterPro" id="IPR000832">
    <property type="entry name" value="GPCR_2_secretin-like"/>
</dbReference>
<feature type="region of interest" description="Disordered" evidence="7">
    <location>
        <begin position="1"/>
        <end position="27"/>
    </location>
</feature>
<reference evidence="9 10" key="2">
    <citation type="submission" date="2019-01" db="EMBL/GenBank/DDBJ databases">
        <title>The decoding of complex shrimp genome reveals the adaptation for benthos swimmer, frequently molting mechanism and breeding impact on genome.</title>
        <authorList>
            <person name="Sun Y."/>
            <person name="Gao Y."/>
            <person name="Yu Y."/>
        </authorList>
    </citation>
    <scope>NUCLEOTIDE SEQUENCE [LARGE SCALE GENOMIC DNA]</scope>
    <source>
        <tissue evidence="9">Muscle</tissue>
    </source>
</reference>
<comment type="caution">
    <text evidence="9">The sequence shown here is derived from an EMBL/GenBank/DDBJ whole genome shotgun (WGS) entry which is preliminary data.</text>
</comment>
<evidence type="ECO:0000256" key="2">
    <source>
        <dbReference type="ARBA" id="ARBA00008979"/>
    </source>
</evidence>
<keyword evidence="5" id="KW-0807">Transducer</keyword>
<accession>A0A3R7MIV6</accession>
<keyword evidence="3 8" id="KW-0812">Transmembrane</keyword>
<feature type="transmembrane region" description="Helical" evidence="8">
    <location>
        <begin position="422"/>
        <end position="446"/>
    </location>
</feature>
<dbReference type="Gene3D" id="1.20.1070.10">
    <property type="entry name" value="Rhodopsin 7-helix transmembrane proteins"/>
    <property type="match status" value="1"/>
</dbReference>
<protein>
    <submittedName>
        <fullName evidence="9">Putative class B secretin-like G-protein coupled receptor GPRmth1</fullName>
    </submittedName>
</protein>
<dbReference type="PANTHER" id="PTHR46953">
    <property type="entry name" value="G-PROTEIN COUPLED RECEPTOR MTH-LIKE 1-RELATED"/>
    <property type="match status" value="1"/>
</dbReference>
<name>A0A3R7MIV6_PENVA</name>
<feature type="transmembrane region" description="Helical" evidence="8">
    <location>
        <begin position="377"/>
        <end position="402"/>
    </location>
</feature>
<feature type="transmembrane region" description="Helical" evidence="8">
    <location>
        <begin position="311"/>
        <end position="332"/>
    </location>
</feature>
<evidence type="ECO:0000256" key="1">
    <source>
        <dbReference type="ARBA" id="ARBA00004141"/>
    </source>
</evidence>
<feature type="transmembrane region" description="Helical" evidence="8">
    <location>
        <begin position="516"/>
        <end position="535"/>
    </location>
</feature>
<dbReference type="InterPro" id="IPR036272">
    <property type="entry name" value="Methuselah_N_sf"/>
</dbReference>
<dbReference type="CDD" id="cd15039">
    <property type="entry name" value="7tmB3_Methuselah-like"/>
    <property type="match status" value="1"/>
</dbReference>
<proteinExistence type="inferred from homology"/>
<feature type="transmembrane region" description="Helical" evidence="8">
    <location>
        <begin position="344"/>
        <end position="365"/>
    </location>
</feature>